<name>A0A804HPY6_MUSAM</name>
<evidence type="ECO:0000256" key="1">
    <source>
        <dbReference type="SAM" id="MobiDB-lite"/>
    </source>
</evidence>
<feature type="region of interest" description="Disordered" evidence="1">
    <location>
        <begin position="104"/>
        <end position="143"/>
    </location>
</feature>
<dbReference type="Proteomes" id="UP000012960">
    <property type="component" value="Unplaced"/>
</dbReference>
<dbReference type="EMBL" id="HG996466">
    <property type="protein sequence ID" value="CAG1858465.1"/>
    <property type="molecule type" value="Genomic_DNA"/>
</dbReference>
<keyword evidence="2" id="KW-0812">Transmembrane</keyword>
<evidence type="ECO:0000256" key="2">
    <source>
        <dbReference type="SAM" id="Phobius"/>
    </source>
</evidence>
<proteinExistence type="predicted"/>
<protein>
    <submittedName>
        <fullName evidence="3">(wild Malaysian banana) hypothetical protein</fullName>
    </submittedName>
</protein>
<reference evidence="4" key="2">
    <citation type="submission" date="2021-05" db="UniProtKB">
        <authorList>
            <consortium name="EnsemblPlants"/>
        </authorList>
    </citation>
    <scope>IDENTIFICATION</scope>
    <source>
        <strain evidence="4">subsp. malaccensis</strain>
    </source>
</reference>
<keyword evidence="2" id="KW-0472">Membrane</keyword>
<accession>A0A804HPY6</accession>
<evidence type="ECO:0000313" key="3">
    <source>
        <dbReference type="EMBL" id="CAG1858465.1"/>
    </source>
</evidence>
<dbReference type="Gramene" id="Ma01_t03740.1">
    <property type="protein sequence ID" value="Ma01_p03740.1"/>
    <property type="gene ID" value="Ma01_g03740"/>
</dbReference>
<keyword evidence="2" id="KW-1133">Transmembrane helix</keyword>
<keyword evidence="5" id="KW-1185">Reference proteome</keyword>
<feature type="transmembrane region" description="Helical" evidence="2">
    <location>
        <begin position="76"/>
        <end position="95"/>
    </location>
</feature>
<feature type="region of interest" description="Disordered" evidence="1">
    <location>
        <begin position="1"/>
        <end position="23"/>
    </location>
</feature>
<dbReference type="OrthoDB" id="1932652at2759"/>
<dbReference type="AlphaFoldDB" id="A0A804HPY6"/>
<evidence type="ECO:0000313" key="5">
    <source>
        <dbReference type="Proteomes" id="UP000012960"/>
    </source>
</evidence>
<dbReference type="PANTHER" id="PTHR37196:SF2">
    <property type="entry name" value="TRANSMEMBRANE PROTEIN"/>
    <property type="match status" value="1"/>
</dbReference>
<sequence length="143" mass="15495">MESIGCPSSPSLPPHSFLSHHSAKPRRRSAQLLLLTKSPKHRHNLLFLAVSPTQQALSNSLNAAATSPAAAGDLSVLVPISALLLFIYWVTNFIVPGMITKELQSATSEQEAGTEEEKEEGTVEPPNLKIKKSRGMRKTTTLL</sequence>
<dbReference type="InParanoid" id="A0A804HPY6"/>
<reference evidence="3" key="1">
    <citation type="submission" date="2021-03" db="EMBL/GenBank/DDBJ databases">
        <authorList>
            <consortium name="Genoscope - CEA"/>
            <person name="William W."/>
        </authorList>
    </citation>
    <scope>NUCLEOTIDE SEQUENCE</scope>
    <source>
        <strain evidence="3">Doubled-haploid Pahang</strain>
    </source>
</reference>
<dbReference type="EnsemblPlants" id="Ma01_t03740.1">
    <property type="protein sequence ID" value="Ma01_p03740.1"/>
    <property type="gene ID" value="Ma01_g03740"/>
</dbReference>
<dbReference type="OMA" id="ANSRMSK"/>
<evidence type="ECO:0000313" key="4">
    <source>
        <dbReference type="EnsemblPlants" id="Ma01_p03740.1"/>
    </source>
</evidence>
<gene>
    <name evidence="3" type="ORF">GSMUA_287600.1</name>
</gene>
<dbReference type="FunCoup" id="A0A804HPY6">
    <property type="interactions" value="1"/>
</dbReference>
<organism evidence="4 5">
    <name type="scientific">Musa acuminata subsp. malaccensis</name>
    <name type="common">Wild banana</name>
    <name type="synonym">Musa malaccensis</name>
    <dbReference type="NCBI Taxonomy" id="214687"/>
    <lineage>
        <taxon>Eukaryota</taxon>
        <taxon>Viridiplantae</taxon>
        <taxon>Streptophyta</taxon>
        <taxon>Embryophyta</taxon>
        <taxon>Tracheophyta</taxon>
        <taxon>Spermatophyta</taxon>
        <taxon>Magnoliopsida</taxon>
        <taxon>Liliopsida</taxon>
        <taxon>Zingiberales</taxon>
        <taxon>Musaceae</taxon>
        <taxon>Musa</taxon>
    </lineage>
</organism>
<dbReference type="PANTHER" id="PTHR37196">
    <property type="entry name" value="TRANSMEMBRANE PROTEIN"/>
    <property type="match status" value="1"/>
</dbReference>